<evidence type="ECO:0000256" key="2">
    <source>
        <dbReference type="ARBA" id="ARBA00022692"/>
    </source>
</evidence>
<feature type="transmembrane region" description="Helical" evidence="9">
    <location>
        <begin position="124"/>
        <end position="145"/>
    </location>
</feature>
<evidence type="ECO:0000256" key="1">
    <source>
        <dbReference type="ARBA" id="ARBA00004141"/>
    </source>
</evidence>
<evidence type="ECO:0000256" key="7">
    <source>
        <dbReference type="ARBA" id="ARBA00023224"/>
    </source>
</evidence>
<evidence type="ECO:0000256" key="4">
    <source>
        <dbReference type="ARBA" id="ARBA00023040"/>
    </source>
</evidence>
<keyword evidence="2 8" id="KW-0812">Transmembrane</keyword>
<evidence type="ECO:0000256" key="8">
    <source>
        <dbReference type="RuleBase" id="RU000688"/>
    </source>
</evidence>
<dbReference type="GO" id="GO:0008188">
    <property type="term" value="F:neuropeptide receptor activity"/>
    <property type="evidence" value="ECO:0007669"/>
    <property type="project" value="TreeGrafter"/>
</dbReference>
<dbReference type="CDD" id="cd00637">
    <property type="entry name" value="7tm_classA_rhodopsin-like"/>
    <property type="match status" value="1"/>
</dbReference>
<evidence type="ECO:0000313" key="11">
    <source>
        <dbReference type="EnsemblMetazoa" id="XP_038058620.1"/>
    </source>
</evidence>
<comment type="subcellular location">
    <subcellularLocation>
        <location evidence="1">Membrane</location>
        <topology evidence="1">Multi-pass membrane protein</topology>
    </subcellularLocation>
</comment>
<dbReference type="EnsemblMetazoa" id="XM_038202692.1">
    <property type="protein sequence ID" value="XP_038058620.1"/>
    <property type="gene ID" value="LOC119729895"/>
</dbReference>
<keyword evidence="12" id="KW-1185">Reference proteome</keyword>
<name>A0A914A4J5_PATMI</name>
<feature type="transmembrane region" description="Helical" evidence="9">
    <location>
        <begin position="84"/>
        <end position="104"/>
    </location>
</feature>
<dbReference type="GeneID" id="119729459"/>
<keyword evidence="6 8" id="KW-0675">Receptor</keyword>
<reference evidence="11" key="1">
    <citation type="submission" date="2022-11" db="UniProtKB">
        <authorList>
            <consortium name="EnsemblMetazoa"/>
        </authorList>
    </citation>
    <scope>IDENTIFICATION</scope>
</reference>
<dbReference type="GeneID" id="119729895"/>
<dbReference type="SUPFAM" id="SSF81321">
    <property type="entry name" value="Family A G protein-coupled receptor-like"/>
    <property type="match status" value="1"/>
</dbReference>
<organism evidence="11 12">
    <name type="scientific">Patiria miniata</name>
    <name type="common">Bat star</name>
    <name type="synonym">Asterina miniata</name>
    <dbReference type="NCBI Taxonomy" id="46514"/>
    <lineage>
        <taxon>Eukaryota</taxon>
        <taxon>Metazoa</taxon>
        <taxon>Echinodermata</taxon>
        <taxon>Eleutherozoa</taxon>
        <taxon>Asterozoa</taxon>
        <taxon>Asteroidea</taxon>
        <taxon>Valvatacea</taxon>
        <taxon>Valvatida</taxon>
        <taxon>Asterinidae</taxon>
        <taxon>Patiria</taxon>
    </lineage>
</organism>
<proteinExistence type="inferred from homology"/>
<feature type="domain" description="G-protein coupled receptors family 1 profile" evidence="10">
    <location>
        <begin position="63"/>
        <end position="318"/>
    </location>
</feature>
<keyword evidence="5 9" id="KW-0472">Membrane</keyword>
<keyword evidence="7 8" id="KW-0807">Transducer</keyword>
<dbReference type="Proteomes" id="UP000887568">
    <property type="component" value="Unplaced"/>
</dbReference>
<feature type="transmembrane region" description="Helical" evidence="9">
    <location>
        <begin position="302"/>
        <end position="321"/>
    </location>
</feature>
<feature type="transmembrane region" description="Helical" evidence="9">
    <location>
        <begin position="258"/>
        <end position="282"/>
    </location>
</feature>
<dbReference type="OMA" id="QGVCIYS"/>
<dbReference type="OrthoDB" id="10049706at2759"/>
<evidence type="ECO:0000256" key="9">
    <source>
        <dbReference type="SAM" id="Phobius"/>
    </source>
</evidence>
<evidence type="ECO:0000256" key="5">
    <source>
        <dbReference type="ARBA" id="ARBA00023136"/>
    </source>
</evidence>
<evidence type="ECO:0000259" key="10">
    <source>
        <dbReference type="PROSITE" id="PS50262"/>
    </source>
</evidence>
<sequence>MDNTTIETLISINNDDEEGDCNAFLSGINQSVLEAYCSMRAYEMLGSPLNIFMYIVVLTGVVGNVALLTVILKNRPLRTTPNMLVINVTLGDLMYLIVVVPTRLEYQVAFCFPDSEPLCKFASAWQVLAQGVCIFSIMAVSCERYGAITQHLGRSLFRGSARKTGFLIGLVWLASLVIAVPVYATASLHGGFICTYLPHFTPVAKGYVTVLLVCHYIVPLLVITILYSRMAHTLIRSADSFRGENQPGAKQFRARRRLAIIVLVIAVFFGVFWMPCYIYNMYYQFAVSCDTISDKDHIYEELRFFAALINSCFNPWIVFIMSSTHQRMLMRCICYREPGSRTTERRTNMTTLRSNSFMNSTKTNYTEITSNNFPLIARVPKPNKYNKVGM</sequence>
<dbReference type="PANTHER" id="PTHR45695:SF26">
    <property type="entry name" value="NEUROPEPTIDE CCHAMIDE-1 RECEPTOR"/>
    <property type="match status" value="1"/>
</dbReference>
<dbReference type="PANTHER" id="PTHR45695">
    <property type="entry name" value="LEUCOKININ RECEPTOR-RELATED"/>
    <property type="match status" value="1"/>
</dbReference>
<feature type="transmembrane region" description="Helical" evidence="9">
    <location>
        <begin position="51"/>
        <end position="72"/>
    </location>
</feature>
<dbReference type="PROSITE" id="PS50262">
    <property type="entry name" value="G_PROTEIN_RECEP_F1_2"/>
    <property type="match status" value="1"/>
</dbReference>
<dbReference type="EnsemblMetazoa" id="XM_038202022.1">
    <property type="protein sequence ID" value="XP_038057950.1"/>
    <property type="gene ID" value="LOC119729459"/>
</dbReference>
<dbReference type="RefSeq" id="XP_038057950.1">
    <property type="nucleotide sequence ID" value="XM_038202022.1"/>
</dbReference>
<protein>
    <recommendedName>
        <fullName evidence="10">G-protein coupled receptors family 1 profile domain-containing protein</fullName>
    </recommendedName>
</protein>
<comment type="similarity">
    <text evidence="8">Belongs to the G-protein coupled receptor 1 family.</text>
</comment>
<feature type="transmembrane region" description="Helical" evidence="9">
    <location>
        <begin position="206"/>
        <end position="227"/>
    </location>
</feature>
<dbReference type="Pfam" id="PF00001">
    <property type="entry name" value="7tm_1"/>
    <property type="match status" value="1"/>
</dbReference>
<dbReference type="RefSeq" id="XP_038058620.1">
    <property type="nucleotide sequence ID" value="XM_038202692.1"/>
</dbReference>
<evidence type="ECO:0000256" key="6">
    <source>
        <dbReference type="ARBA" id="ARBA00023170"/>
    </source>
</evidence>
<keyword evidence="4 8" id="KW-0297">G-protein coupled receptor</keyword>
<dbReference type="PRINTS" id="PR00237">
    <property type="entry name" value="GPCRRHODOPSN"/>
</dbReference>
<dbReference type="Gene3D" id="1.20.1070.10">
    <property type="entry name" value="Rhodopsin 7-helix transmembrane proteins"/>
    <property type="match status" value="1"/>
</dbReference>
<keyword evidence="3 9" id="KW-1133">Transmembrane helix</keyword>
<dbReference type="GO" id="GO:0005886">
    <property type="term" value="C:plasma membrane"/>
    <property type="evidence" value="ECO:0007669"/>
    <property type="project" value="TreeGrafter"/>
</dbReference>
<evidence type="ECO:0000256" key="3">
    <source>
        <dbReference type="ARBA" id="ARBA00022989"/>
    </source>
</evidence>
<dbReference type="InterPro" id="IPR017452">
    <property type="entry name" value="GPCR_Rhodpsn_7TM"/>
</dbReference>
<dbReference type="PROSITE" id="PS00237">
    <property type="entry name" value="G_PROTEIN_RECEP_F1_1"/>
    <property type="match status" value="1"/>
</dbReference>
<evidence type="ECO:0000313" key="12">
    <source>
        <dbReference type="Proteomes" id="UP000887568"/>
    </source>
</evidence>
<accession>A0A914A4J5</accession>
<dbReference type="AlphaFoldDB" id="A0A914A4J5"/>
<feature type="transmembrane region" description="Helical" evidence="9">
    <location>
        <begin position="166"/>
        <end position="186"/>
    </location>
</feature>
<dbReference type="InterPro" id="IPR000276">
    <property type="entry name" value="GPCR_Rhodpsn"/>
</dbReference>